<organism evidence="3 4">
    <name type="scientific">Halapricum salinum</name>
    <dbReference type="NCBI Taxonomy" id="1457250"/>
    <lineage>
        <taxon>Archaea</taxon>
        <taxon>Methanobacteriati</taxon>
        <taxon>Methanobacteriota</taxon>
        <taxon>Stenosarchaea group</taxon>
        <taxon>Halobacteria</taxon>
        <taxon>Halobacteriales</taxon>
        <taxon>Haloarculaceae</taxon>
        <taxon>Halapricum</taxon>
    </lineage>
</organism>
<dbReference type="OrthoDB" id="3164at2157"/>
<dbReference type="InterPro" id="IPR000917">
    <property type="entry name" value="Sulfatase_N"/>
</dbReference>
<comment type="similarity">
    <text evidence="1">Belongs to the sulfatase family.</text>
</comment>
<dbReference type="RefSeq" id="WP_049995527.1">
    <property type="nucleotide sequence ID" value="NZ_CP031310.1"/>
</dbReference>
<dbReference type="GeneID" id="39847500"/>
<name>A0A4D6HDW0_9EURY</name>
<proteinExistence type="inferred from homology"/>
<dbReference type="PANTHER" id="PTHR42693:SF33">
    <property type="entry name" value="ARYLSULFATASE"/>
    <property type="match status" value="1"/>
</dbReference>
<dbReference type="Proteomes" id="UP000296706">
    <property type="component" value="Chromosome"/>
</dbReference>
<evidence type="ECO:0000313" key="3">
    <source>
        <dbReference type="EMBL" id="QCC50917.1"/>
    </source>
</evidence>
<dbReference type="EMBL" id="CP031310">
    <property type="protein sequence ID" value="QCC50917.1"/>
    <property type="molecule type" value="Genomic_DNA"/>
</dbReference>
<reference evidence="3 4" key="1">
    <citation type="journal article" date="2019" name="Nat. Commun.">
        <title>A new type of DNA phosphorothioation-based antiviral system in archaea.</title>
        <authorList>
            <person name="Xiong L."/>
            <person name="Liu S."/>
            <person name="Chen S."/>
            <person name="Xiao Y."/>
            <person name="Zhu B."/>
            <person name="Gao Y."/>
            <person name="Zhang Y."/>
            <person name="Chen B."/>
            <person name="Luo J."/>
            <person name="Deng Z."/>
            <person name="Chen X."/>
            <person name="Wang L."/>
            <person name="Chen S."/>
        </authorList>
    </citation>
    <scope>NUCLEOTIDE SEQUENCE [LARGE SCALE GENOMIC DNA]</scope>
    <source>
        <strain evidence="3 4">CBA1105</strain>
    </source>
</reference>
<dbReference type="Gene3D" id="3.40.720.10">
    <property type="entry name" value="Alkaline Phosphatase, subunit A"/>
    <property type="match status" value="1"/>
</dbReference>
<protein>
    <recommendedName>
        <fullName evidence="2">Sulfatase N-terminal domain-containing protein</fullName>
    </recommendedName>
</protein>
<dbReference type="STRING" id="1457250.GCA_000755225_00182"/>
<evidence type="ECO:0000259" key="2">
    <source>
        <dbReference type="Pfam" id="PF00884"/>
    </source>
</evidence>
<keyword evidence="4" id="KW-1185">Reference proteome</keyword>
<sequence length="445" mass="50330">MLTLVVDIDSLRPDHVGAYGYSEPTTPNIDRLAEDAVRFDRAYAANSPCMPARAGFLSGRYGIANGVATHEARAQTLAGPAAWEGFDGEDSDYWTLPETLFQDRTRACAVSSFPRHPAPWFYHLWDEFHQPREPAGEGEYFQTPRAETVADRAIDCLDRHTEEDLFLYAQFWNPHTPYNRSDEEIAQFDPPRPEYPTDEQIASQQADDHWRCASQQGIEDAADLLETLAHYDAEIHYCDRHVGRLLDALRERNVYEEALIVLLADHGEEFGEHGLYSEHWSTHEGTQRIPLLVKPPGGARQGTSDALVTNVDLAPTILDYAGLDRPAAWQGRSLRPLLTGESTRWRERVVLDHGLYTAQRAVRTDRWKFVRTYHDGVWDLPERQLFDLDADPHEQTDVADAHPDVVTELERAMACWAETHVGREEDALHAVARGGPAGLAWADEE</sequence>
<evidence type="ECO:0000313" key="4">
    <source>
        <dbReference type="Proteomes" id="UP000296706"/>
    </source>
</evidence>
<dbReference type="SUPFAM" id="SSF53649">
    <property type="entry name" value="Alkaline phosphatase-like"/>
    <property type="match status" value="1"/>
</dbReference>
<accession>A0A4D6HDW0</accession>
<dbReference type="GO" id="GO:0004065">
    <property type="term" value="F:arylsulfatase activity"/>
    <property type="evidence" value="ECO:0007669"/>
    <property type="project" value="TreeGrafter"/>
</dbReference>
<gene>
    <name evidence="3" type="ORF">DV733_06510</name>
</gene>
<dbReference type="KEGG" id="hsn:DV733_06510"/>
<dbReference type="InterPro" id="IPR017850">
    <property type="entry name" value="Alkaline_phosphatase_core_sf"/>
</dbReference>
<dbReference type="CDD" id="cd16148">
    <property type="entry name" value="sulfatase_like"/>
    <property type="match status" value="1"/>
</dbReference>
<dbReference type="Pfam" id="PF00884">
    <property type="entry name" value="Sulfatase"/>
    <property type="match status" value="1"/>
</dbReference>
<dbReference type="InterPro" id="IPR050738">
    <property type="entry name" value="Sulfatase"/>
</dbReference>
<feature type="domain" description="Sulfatase N-terminal" evidence="2">
    <location>
        <begin position="4"/>
        <end position="322"/>
    </location>
</feature>
<dbReference type="PANTHER" id="PTHR42693">
    <property type="entry name" value="ARYLSULFATASE FAMILY MEMBER"/>
    <property type="match status" value="1"/>
</dbReference>
<evidence type="ECO:0000256" key="1">
    <source>
        <dbReference type="ARBA" id="ARBA00008779"/>
    </source>
</evidence>
<dbReference type="AlphaFoldDB" id="A0A4D6HDW0"/>